<dbReference type="OrthoDB" id="6368326at2"/>
<evidence type="ECO:0000313" key="10">
    <source>
        <dbReference type="Proteomes" id="UP000253628"/>
    </source>
</evidence>
<evidence type="ECO:0000256" key="1">
    <source>
        <dbReference type="ARBA" id="ARBA00004651"/>
    </source>
</evidence>
<gene>
    <name evidence="9" type="ORF">DFR37_102567</name>
</gene>
<evidence type="ECO:0000313" key="9">
    <source>
        <dbReference type="EMBL" id="RBP42181.1"/>
    </source>
</evidence>
<dbReference type="RefSeq" id="WP_113932375.1">
    <property type="nucleotide sequence ID" value="NZ_JACCEU010000002.1"/>
</dbReference>
<dbReference type="PROSITE" id="PS50850">
    <property type="entry name" value="MFS"/>
    <property type="match status" value="1"/>
</dbReference>
<dbReference type="PANTHER" id="PTHR42718:SF46">
    <property type="entry name" value="BLR6921 PROTEIN"/>
    <property type="match status" value="1"/>
</dbReference>
<accession>A0A366HJ59</accession>
<evidence type="ECO:0000256" key="5">
    <source>
        <dbReference type="ARBA" id="ARBA00022989"/>
    </source>
</evidence>
<dbReference type="Proteomes" id="UP000253628">
    <property type="component" value="Unassembled WGS sequence"/>
</dbReference>
<dbReference type="EMBL" id="QNRQ01000002">
    <property type="protein sequence ID" value="RBP42181.1"/>
    <property type="molecule type" value="Genomic_DNA"/>
</dbReference>
<evidence type="ECO:0000256" key="2">
    <source>
        <dbReference type="ARBA" id="ARBA00022448"/>
    </source>
</evidence>
<proteinExistence type="predicted"/>
<dbReference type="SUPFAM" id="SSF103473">
    <property type="entry name" value="MFS general substrate transporter"/>
    <property type="match status" value="1"/>
</dbReference>
<organism evidence="9 10">
    <name type="scientific">Eoetvoesiella caeni</name>
    <dbReference type="NCBI Taxonomy" id="645616"/>
    <lineage>
        <taxon>Bacteria</taxon>
        <taxon>Pseudomonadati</taxon>
        <taxon>Pseudomonadota</taxon>
        <taxon>Betaproteobacteria</taxon>
        <taxon>Burkholderiales</taxon>
        <taxon>Alcaligenaceae</taxon>
        <taxon>Eoetvoesiella</taxon>
    </lineage>
</organism>
<feature type="transmembrane region" description="Helical" evidence="7">
    <location>
        <begin position="109"/>
        <end position="130"/>
    </location>
</feature>
<feature type="domain" description="Major facilitator superfamily (MFS) profile" evidence="8">
    <location>
        <begin position="18"/>
        <end position="404"/>
    </location>
</feature>
<protein>
    <submittedName>
        <fullName evidence="9">Cyanate permease</fullName>
    </submittedName>
</protein>
<keyword evidence="6 7" id="KW-0472">Membrane</keyword>
<dbReference type="CDD" id="cd06174">
    <property type="entry name" value="MFS"/>
    <property type="match status" value="1"/>
</dbReference>
<keyword evidence="10" id="KW-1185">Reference proteome</keyword>
<comment type="caution">
    <text evidence="9">The sequence shown here is derived from an EMBL/GenBank/DDBJ whole genome shotgun (WGS) entry which is preliminary data.</text>
</comment>
<keyword evidence="5 7" id="KW-1133">Transmembrane helix</keyword>
<comment type="subcellular location">
    <subcellularLocation>
        <location evidence="1">Cell membrane</location>
        <topology evidence="1">Multi-pass membrane protein</topology>
    </subcellularLocation>
</comment>
<feature type="transmembrane region" description="Helical" evidence="7">
    <location>
        <begin position="56"/>
        <end position="76"/>
    </location>
</feature>
<feature type="transmembrane region" description="Helical" evidence="7">
    <location>
        <begin position="213"/>
        <end position="236"/>
    </location>
</feature>
<dbReference type="InterPro" id="IPR020846">
    <property type="entry name" value="MFS_dom"/>
</dbReference>
<name>A0A366HJ59_9BURK</name>
<feature type="transmembrane region" description="Helical" evidence="7">
    <location>
        <begin position="142"/>
        <end position="166"/>
    </location>
</feature>
<evidence type="ECO:0000256" key="4">
    <source>
        <dbReference type="ARBA" id="ARBA00022692"/>
    </source>
</evidence>
<feature type="transmembrane region" description="Helical" evidence="7">
    <location>
        <begin position="359"/>
        <end position="377"/>
    </location>
</feature>
<evidence type="ECO:0000259" key="8">
    <source>
        <dbReference type="PROSITE" id="PS50850"/>
    </source>
</evidence>
<feature type="transmembrane region" description="Helical" evidence="7">
    <location>
        <begin position="248"/>
        <end position="277"/>
    </location>
</feature>
<evidence type="ECO:0000256" key="7">
    <source>
        <dbReference type="SAM" id="Phobius"/>
    </source>
</evidence>
<dbReference type="GO" id="GO:0022857">
    <property type="term" value="F:transmembrane transporter activity"/>
    <property type="evidence" value="ECO:0007669"/>
    <property type="project" value="InterPro"/>
</dbReference>
<dbReference type="InterPro" id="IPR011701">
    <property type="entry name" value="MFS"/>
</dbReference>
<feature type="transmembrane region" description="Helical" evidence="7">
    <location>
        <begin position="383"/>
        <end position="401"/>
    </location>
</feature>
<reference evidence="9 10" key="1">
    <citation type="submission" date="2018-06" db="EMBL/GenBank/DDBJ databases">
        <title>Genomic Encyclopedia of Type Strains, Phase IV (KMG-IV): sequencing the most valuable type-strain genomes for metagenomic binning, comparative biology and taxonomic classification.</title>
        <authorList>
            <person name="Goeker M."/>
        </authorList>
    </citation>
    <scope>NUCLEOTIDE SEQUENCE [LARGE SCALE GENOMIC DNA]</scope>
    <source>
        <strain evidence="9 10">DSM 25520</strain>
    </source>
</reference>
<feature type="transmembrane region" description="Helical" evidence="7">
    <location>
        <begin position="289"/>
        <end position="310"/>
    </location>
</feature>
<feature type="transmembrane region" description="Helical" evidence="7">
    <location>
        <begin position="316"/>
        <end position="338"/>
    </location>
</feature>
<feature type="transmembrane region" description="Helical" evidence="7">
    <location>
        <begin position="18"/>
        <end position="36"/>
    </location>
</feature>
<evidence type="ECO:0000256" key="3">
    <source>
        <dbReference type="ARBA" id="ARBA00022475"/>
    </source>
</evidence>
<keyword evidence="3" id="KW-1003">Cell membrane</keyword>
<dbReference type="GO" id="GO:0005886">
    <property type="term" value="C:plasma membrane"/>
    <property type="evidence" value="ECO:0007669"/>
    <property type="project" value="UniProtKB-SubCell"/>
</dbReference>
<dbReference type="Pfam" id="PF07690">
    <property type="entry name" value="MFS_1"/>
    <property type="match status" value="1"/>
</dbReference>
<feature type="transmembrane region" description="Helical" evidence="7">
    <location>
        <begin position="83"/>
        <end position="103"/>
    </location>
</feature>
<dbReference type="PANTHER" id="PTHR42718">
    <property type="entry name" value="MAJOR FACILITATOR SUPERFAMILY MULTIDRUG TRANSPORTER MFSC"/>
    <property type="match status" value="1"/>
</dbReference>
<keyword evidence="4 7" id="KW-0812">Transmembrane</keyword>
<sequence>MNSITSAARSTSTHGNRVAYLVVAAGMSAALHIWKLPPALPELQKEMGLSLVESGFLLSLVQLAGMTLGLLMGLFAEKIGLRRCVVVGLALLGAASALGTVVHDKNALLLFRALEGCGFLMVTLPGPALIRRLVESSHLSRIMGLWGTYMPIGTVIILLAGSWILSVSNWRMLWLLLAGVSFLMLAAVVRWIPSDPPRAAVQPADKQKNSAMAIIKTTLASGNVWLVALSFGAYSGQWTAVIGFLPSIYVAAGISGTTAGALTAIVAGANAVGNVAAGRLLHRGVRPKVLLCTGFAVMALGALYAFGLNPSATGKFIAVLLFSGVGGLVPTTLFLLAIKLAPSVRTTSTSIGWLQQCSALGQFSGPPAVAWVVTVAGGWQWTWVATGACALAGIGMALLLGRKT</sequence>
<keyword evidence="2" id="KW-0813">Transport</keyword>
<evidence type="ECO:0000256" key="6">
    <source>
        <dbReference type="ARBA" id="ARBA00023136"/>
    </source>
</evidence>
<dbReference type="Gene3D" id="1.20.1250.20">
    <property type="entry name" value="MFS general substrate transporter like domains"/>
    <property type="match status" value="1"/>
</dbReference>
<feature type="transmembrane region" description="Helical" evidence="7">
    <location>
        <begin position="172"/>
        <end position="192"/>
    </location>
</feature>
<dbReference type="InterPro" id="IPR036259">
    <property type="entry name" value="MFS_trans_sf"/>
</dbReference>
<dbReference type="AlphaFoldDB" id="A0A366HJ59"/>